<evidence type="ECO:0000313" key="1">
    <source>
        <dbReference type="EMBL" id="KIM35232.1"/>
    </source>
</evidence>
<reference evidence="1 2" key="1">
    <citation type="submission" date="2014-04" db="EMBL/GenBank/DDBJ databases">
        <authorList>
            <consortium name="DOE Joint Genome Institute"/>
            <person name="Kuo A."/>
            <person name="Gay G."/>
            <person name="Dore J."/>
            <person name="Kohler A."/>
            <person name="Nagy L.G."/>
            <person name="Floudas D."/>
            <person name="Copeland A."/>
            <person name="Barry K.W."/>
            <person name="Cichocki N."/>
            <person name="Veneault-Fourrey C."/>
            <person name="LaButti K."/>
            <person name="Lindquist E.A."/>
            <person name="Lipzen A."/>
            <person name="Lundell T."/>
            <person name="Morin E."/>
            <person name="Murat C."/>
            <person name="Sun H."/>
            <person name="Tunlid A."/>
            <person name="Henrissat B."/>
            <person name="Grigoriev I.V."/>
            <person name="Hibbett D.S."/>
            <person name="Martin F."/>
            <person name="Nordberg H.P."/>
            <person name="Cantor M.N."/>
            <person name="Hua S.X."/>
        </authorList>
    </citation>
    <scope>NUCLEOTIDE SEQUENCE [LARGE SCALE GENOMIC DNA]</scope>
    <source>
        <strain evidence="2">h7</strain>
    </source>
</reference>
<organism evidence="1 2">
    <name type="scientific">Hebeloma cylindrosporum</name>
    <dbReference type="NCBI Taxonomy" id="76867"/>
    <lineage>
        <taxon>Eukaryota</taxon>
        <taxon>Fungi</taxon>
        <taxon>Dikarya</taxon>
        <taxon>Basidiomycota</taxon>
        <taxon>Agaricomycotina</taxon>
        <taxon>Agaricomycetes</taxon>
        <taxon>Agaricomycetidae</taxon>
        <taxon>Agaricales</taxon>
        <taxon>Agaricineae</taxon>
        <taxon>Hymenogastraceae</taxon>
        <taxon>Hebeloma</taxon>
    </lineage>
</organism>
<accession>A0A0C2Y2B6</accession>
<keyword evidence="2" id="KW-1185">Reference proteome</keyword>
<protein>
    <submittedName>
        <fullName evidence="1">Uncharacterized protein</fullName>
    </submittedName>
</protein>
<gene>
    <name evidence="1" type="ORF">M413DRAFT_351456</name>
</gene>
<dbReference type="HOGENOM" id="CLU_2306496_0_0_1"/>
<proteinExistence type="predicted"/>
<dbReference type="EMBL" id="KN831826">
    <property type="protein sequence ID" value="KIM35232.1"/>
    <property type="molecule type" value="Genomic_DNA"/>
</dbReference>
<evidence type="ECO:0000313" key="2">
    <source>
        <dbReference type="Proteomes" id="UP000053424"/>
    </source>
</evidence>
<dbReference type="Proteomes" id="UP000053424">
    <property type="component" value="Unassembled WGS sequence"/>
</dbReference>
<dbReference type="AlphaFoldDB" id="A0A0C2Y2B6"/>
<sequence>MRKPVLGPGRGGALSQKRDKIVFSGESSCCLSITYPSSGFGCITISVHCLAFICFGNNCNRTTRKAPTNSWLIHIYYNIHRIFPNSTSCTGTSSTHISST</sequence>
<name>A0A0C2Y2B6_HEBCY</name>
<reference evidence="2" key="2">
    <citation type="submission" date="2015-01" db="EMBL/GenBank/DDBJ databases">
        <title>Evolutionary Origins and Diversification of the Mycorrhizal Mutualists.</title>
        <authorList>
            <consortium name="DOE Joint Genome Institute"/>
            <consortium name="Mycorrhizal Genomics Consortium"/>
            <person name="Kohler A."/>
            <person name="Kuo A."/>
            <person name="Nagy L.G."/>
            <person name="Floudas D."/>
            <person name="Copeland A."/>
            <person name="Barry K.W."/>
            <person name="Cichocki N."/>
            <person name="Veneault-Fourrey C."/>
            <person name="LaButti K."/>
            <person name="Lindquist E.A."/>
            <person name="Lipzen A."/>
            <person name="Lundell T."/>
            <person name="Morin E."/>
            <person name="Murat C."/>
            <person name="Riley R."/>
            <person name="Ohm R."/>
            <person name="Sun H."/>
            <person name="Tunlid A."/>
            <person name="Henrissat B."/>
            <person name="Grigoriev I.V."/>
            <person name="Hibbett D.S."/>
            <person name="Martin F."/>
        </authorList>
    </citation>
    <scope>NUCLEOTIDE SEQUENCE [LARGE SCALE GENOMIC DNA]</scope>
    <source>
        <strain evidence="2">h7</strain>
    </source>
</reference>